<evidence type="ECO:0000313" key="2">
    <source>
        <dbReference type="Proteomes" id="UP001328107"/>
    </source>
</evidence>
<dbReference type="Proteomes" id="UP001328107">
    <property type="component" value="Unassembled WGS sequence"/>
</dbReference>
<comment type="caution">
    <text evidence="1">The sequence shown here is derived from an EMBL/GenBank/DDBJ whole genome shotgun (WGS) entry which is preliminary data.</text>
</comment>
<reference evidence="2" key="1">
    <citation type="submission" date="2022-10" db="EMBL/GenBank/DDBJ databases">
        <title>Genome assembly of Pristionchus species.</title>
        <authorList>
            <person name="Yoshida K."/>
            <person name="Sommer R.J."/>
        </authorList>
    </citation>
    <scope>NUCLEOTIDE SEQUENCE [LARGE SCALE GENOMIC DNA]</scope>
    <source>
        <strain evidence="2">RS5460</strain>
    </source>
</reference>
<dbReference type="EMBL" id="BTRK01000004">
    <property type="protein sequence ID" value="GMR46498.1"/>
    <property type="molecule type" value="Genomic_DNA"/>
</dbReference>
<accession>A0AAN5HZI9</accession>
<feature type="non-terminal residue" evidence="1">
    <location>
        <position position="1"/>
    </location>
</feature>
<organism evidence="1 2">
    <name type="scientific">Pristionchus mayeri</name>
    <dbReference type="NCBI Taxonomy" id="1317129"/>
    <lineage>
        <taxon>Eukaryota</taxon>
        <taxon>Metazoa</taxon>
        <taxon>Ecdysozoa</taxon>
        <taxon>Nematoda</taxon>
        <taxon>Chromadorea</taxon>
        <taxon>Rhabditida</taxon>
        <taxon>Rhabditina</taxon>
        <taxon>Diplogasteromorpha</taxon>
        <taxon>Diplogasteroidea</taxon>
        <taxon>Neodiplogasteridae</taxon>
        <taxon>Pristionchus</taxon>
    </lineage>
</organism>
<keyword evidence="2" id="KW-1185">Reference proteome</keyword>
<gene>
    <name evidence="1" type="ORF">PMAYCL1PPCAC_16693</name>
</gene>
<dbReference type="AlphaFoldDB" id="A0AAN5HZI9"/>
<name>A0AAN5HZI9_9BILA</name>
<proteinExistence type="predicted"/>
<sequence>CLVCGKSTSSTHLGMNVCRARNREIRDKLVCINVNPFRVRSVAKYANSDSIENDSRPNQNKYLH</sequence>
<protein>
    <submittedName>
        <fullName evidence="1">Uncharacterized protein</fullName>
    </submittedName>
</protein>
<evidence type="ECO:0000313" key="1">
    <source>
        <dbReference type="EMBL" id="GMR46498.1"/>
    </source>
</evidence>